<reference evidence="1" key="1">
    <citation type="submission" date="2020-03" db="EMBL/GenBank/DDBJ databases">
        <title>The deep terrestrial virosphere.</title>
        <authorList>
            <person name="Holmfeldt K."/>
            <person name="Nilsson E."/>
            <person name="Simone D."/>
            <person name="Lopez-Fernandez M."/>
            <person name="Wu X."/>
            <person name="de Brujin I."/>
            <person name="Lundin D."/>
            <person name="Andersson A."/>
            <person name="Bertilsson S."/>
            <person name="Dopson M."/>
        </authorList>
    </citation>
    <scope>NUCLEOTIDE SEQUENCE</scope>
    <source>
        <strain evidence="1">MM415B01611</strain>
    </source>
</reference>
<protein>
    <submittedName>
        <fullName evidence="1">Uncharacterized protein</fullName>
    </submittedName>
</protein>
<organism evidence="1">
    <name type="scientific">viral metagenome</name>
    <dbReference type="NCBI Taxonomy" id="1070528"/>
    <lineage>
        <taxon>unclassified sequences</taxon>
        <taxon>metagenomes</taxon>
        <taxon>organismal metagenomes</taxon>
    </lineage>
</organism>
<proteinExistence type="predicted"/>
<dbReference type="EMBL" id="MT141285">
    <property type="protein sequence ID" value="QJA57642.1"/>
    <property type="molecule type" value="Genomic_DNA"/>
</dbReference>
<accession>A0A6M3IMF9</accession>
<gene>
    <name evidence="1" type="ORF">MM415B01611_0005</name>
</gene>
<sequence>MDTATALALASLALGGGVGGAMLKALFAHEKKHVVIDDRIDRINEALERGHDRFERIVDRQTAANRKLDAALIALRELLIHEKLRKPGEGINGEKM</sequence>
<evidence type="ECO:0000313" key="1">
    <source>
        <dbReference type="EMBL" id="QJA57642.1"/>
    </source>
</evidence>
<dbReference type="AlphaFoldDB" id="A0A6M3IMF9"/>
<name>A0A6M3IMF9_9ZZZZ</name>